<evidence type="ECO:0000256" key="1">
    <source>
        <dbReference type="SAM" id="MobiDB-lite"/>
    </source>
</evidence>
<reference evidence="2" key="1">
    <citation type="submission" date="2023-02" db="EMBL/GenBank/DDBJ databases">
        <title>Description of Herbaspirillum huttiense subsp. nephrolepsisexaltata and Herbaspirillum huttiense subsp. lycopersicon.</title>
        <authorList>
            <person name="Poudel M."/>
            <person name="Sharma A."/>
            <person name="Goss E."/>
            <person name="Tapia J.H."/>
            <person name="Harmon C.M."/>
            <person name="Jones J.B."/>
        </authorList>
    </citation>
    <scope>NUCLEOTIDE SEQUENCE</scope>
    <source>
        <strain evidence="2">NC40101</strain>
    </source>
</reference>
<protein>
    <submittedName>
        <fullName evidence="2">Uncharacterized protein</fullName>
    </submittedName>
</protein>
<accession>A0AAE4GDP5</accession>
<name>A0AAE4GDP5_9BURK</name>
<organism evidence="2">
    <name type="scientific">Herbaspirillum huttiense subsp. nephrolepidis</name>
    <dbReference type="NCBI Taxonomy" id="3075126"/>
    <lineage>
        <taxon>Bacteria</taxon>
        <taxon>Pseudomonadati</taxon>
        <taxon>Pseudomonadota</taxon>
        <taxon>Betaproteobacteria</taxon>
        <taxon>Burkholderiales</taxon>
        <taxon>Oxalobacteraceae</taxon>
        <taxon>Herbaspirillum</taxon>
    </lineage>
</organism>
<dbReference type="EMBL" id="JAVRAA010000018">
    <property type="protein sequence ID" value="MDT0340132.1"/>
    <property type="molecule type" value="Genomic_DNA"/>
</dbReference>
<evidence type="ECO:0000313" key="2">
    <source>
        <dbReference type="EMBL" id="MDT0340132.1"/>
    </source>
</evidence>
<feature type="region of interest" description="Disordered" evidence="1">
    <location>
        <begin position="132"/>
        <end position="154"/>
    </location>
</feature>
<proteinExistence type="predicted"/>
<dbReference type="AlphaFoldDB" id="A0AAE4GDP5"/>
<dbReference type="RefSeq" id="WP_310838839.1">
    <property type="nucleotide sequence ID" value="NZ_JAVLSM010000020.1"/>
</dbReference>
<sequence>MMHLARHCAAVFKPANSQSYGDLPPLLGTKLGGTGSSMVLPPQDLLWQASAVRKQMRSRHRLRKCSPGHAPACGHDPHQLGENAPKQRTRLALLHCSASYADWTAENTYFCFAARSKRNKSQVSLCCNPSHAVNRNPASKQPPAQAQQVMRPLF</sequence>
<gene>
    <name evidence="2" type="ORF">RJN63_25110</name>
</gene>
<comment type="caution">
    <text evidence="2">The sequence shown here is derived from an EMBL/GenBank/DDBJ whole genome shotgun (WGS) entry which is preliminary data.</text>
</comment>